<dbReference type="EMBL" id="JBGMDY010000003">
    <property type="protein sequence ID" value="KAL2340551.1"/>
    <property type="molecule type" value="Genomic_DNA"/>
</dbReference>
<keyword evidence="1" id="KW-0732">Signal</keyword>
<evidence type="ECO:0000313" key="3">
    <source>
        <dbReference type="Proteomes" id="UP001603857"/>
    </source>
</evidence>
<accession>A0ABD1MXK1</accession>
<protein>
    <recommendedName>
        <fullName evidence="4">Pentatricopeptide repeat-containing protein</fullName>
    </recommendedName>
</protein>
<name>A0ABD1MXK1_9FABA</name>
<reference evidence="2 3" key="1">
    <citation type="submission" date="2024-08" db="EMBL/GenBank/DDBJ databases">
        <title>Insights into the chromosomal genome structure of Flemingia macrophylla.</title>
        <authorList>
            <person name="Ding Y."/>
            <person name="Zhao Y."/>
            <person name="Bi W."/>
            <person name="Wu M."/>
            <person name="Zhao G."/>
            <person name="Gong Y."/>
            <person name="Li W."/>
            <person name="Zhang P."/>
        </authorList>
    </citation>
    <scope>NUCLEOTIDE SEQUENCE [LARGE SCALE GENOMIC DNA]</scope>
    <source>
        <strain evidence="2">DYQJB</strain>
        <tissue evidence="2">Leaf</tissue>
    </source>
</reference>
<feature type="chain" id="PRO_5044878222" description="Pentatricopeptide repeat-containing protein" evidence="1">
    <location>
        <begin position="23"/>
        <end position="116"/>
    </location>
</feature>
<organism evidence="2 3">
    <name type="scientific">Flemingia macrophylla</name>
    <dbReference type="NCBI Taxonomy" id="520843"/>
    <lineage>
        <taxon>Eukaryota</taxon>
        <taxon>Viridiplantae</taxon>
        <taxon>Streptophyta</taxon>
        <taxon>Embryophyta</taxon>
        <taxon>Tracheophyta</taxon>
        <taxon>Spermatophyta</taxon>
        <taxon>Magnoliopsida</taxon>
        <taxon>eudicotyledons</taxon>
        <taxon>Gunneridae</taxon>
        <taxon>Pentapetalae</taxon>
        <taxon>rosids</taxon>
        <taxon>fabids</taxon>
        <taxon>Fabales</taxon>
        <taxon>Fabaceae</taxon>
        <taxon>Papilionoideae</taxon>
        <taxon>50 kb inversion clade</taxon>
        <taxon>NPAAA clade</taxon>
        <taxon>indigoferoid/millettioid clade</taxon>
        <taxon>Phaseoleae</taxon>
        <taxon>Flemingia</taxon>
    </lineage>
</organism>
<proteinExistence type="predicted"/>
<evidence type="ECO:0008006" key="4">
    <source>
        <dbReference type="Google" id="ProtNLM"/>
    </source>
</evidence>
<feature type="signal peptide" evidence="1">
    <location>
        <begin position="1"/>
        <end position="22"/>
    </location>
</feature>
<keyword evidence="3" id="KW-1185">Reference proteome</keyword>
<evidence type="ECO:0000313" key="2">
    <source>
        <dbReference type="EMBL" id="KAL2340551.1"/>
    </source>
</evidence>
<dbReference type="Gene3D" id="1.25.40.10">
    <property type="entry name" value="Tetratricopeptide repeat domain"/>
    <property type="match status" value="1"/>
</dbReference>
<sequence length="116" mass="13039">MHMHMHITHSFMWDILIQGLYAKCHDLEKAFTFLQRCMSDRGVLPSSLTFCVMVRGLSSKGLMGRAIEVLELIVQLIGDSVMSTPEKSGTADATVSLICSWKICGTYWLWNAQTPD</sequence>
<dbReference type="Proteomes" id="UP001603857">
    <property type="component" value="Unassembled WGS sequence"/>
</dbReference>
<dbReference type="AlphaFoldDB" id="A0ABD1MXK1"/>
<dbReference type="InterPro" id="IPR011990">
    <property type="entry name" value="TPR-like_helical_dom_sf"/>
</dbReference>
<comment type="caution">
    <text evidence="2">The sequence shown here is derived from an EMBL/GenBank/DDBJ whole genome shotgun (WGS) entry which is preliminary data.</text>
</comment>
<evidence type="ECO:0000256" key="1">
    <source>
        <dbReference type="SAM" id="SignalP"/>
    </source>
</evidence>
<gene>
    <name evidence="2" type="ORF">Fmac_008491</name>
</gene>